<dbReference type="PANTHER" id="PTHR35186">
    <property type="entry name" value="ANK_REP_REGION DOMAIN-CONTAINING PROTEIN"/>
    <property type="match status" value="1"/>
</dbReference>
<evidence type="ECO:0000256" key="1">
    <source>
        <dbReference type="SAM" id="MobiDB-lite"/>
    </source>
</evidence>
<dbReference type="PANTHER" id="PTHR35186:SF4">
    <property type="entry name" value="PRION-INHIBITION AND PROPAGATION HELO DOMAIN-CONTAINING PROTEIN"/>
    <property type="match status" value="1"/>
</dbReference>
<accession>A0A0P7BNA5</accession>
<comment type="caution">
    <text evidence="3">The sequence shown here is derived from an EMBL/GenBank/DDBJ whole genome shotgun (WGS) entry which is preliminary data.</text>
</comment>
<proteinExistence type="predicted"/>
<protein>
    <recommendedName>
        <fullName evidence="2">DUF7580 domain-containing protein</fullName>
    </recommendedName>
</protein>
<dbReference type="Pfam" id="PF24476">
    <property type="entry name" value="DUF7580"/>
    <property type="match status" value="1"/>
</dbReference>
<evidence type="ECO:0000313" key="4">
    <source>
        <dbReference type="Proteomes" id="UP000050424"/>
    </source>
</evidence>
<evidence type="ECO:0000259" key="2">
    <source>
        <dbReference type="Pfam" id="PF24476"/>
    </source>
</evidence>
<dbReference type="AlphaFoldDB" id="A0A0P7BNA5"/>
<feature type="compositionally biased region" description="Acidic residues" evidence="1">
    <location>
        <begin position="631"/>
        <end position="643"/>
    </location>
</feature>
<name>A0A0P7BNA5_9HYPO</name>
<dbReference type="OrthoDB" id="206201at2759"/>
<feature type="region of interest" description="Disordered" evidence="1">
    <location>
        <begin position="598"/>
        <end position="643"/>
    </location>
</feature>
<reference evidence="3 4" key="1">
    <citation type="submission" date="2015-09" db="EMBL/GenBank/DDBJ databases">
        <title>Draft genome of a European isolate of the apple canker pathogen Neonectria ditissima.</title>
        <authorList>
            <person name="Gomez-Cortecero A."/>
            <person name="Harrison R.J."/>
            <person name="Armitage A.D."/>
        </authorList>
    </citation>
    <scope>NUCLEOTIDE SEQUENCE [LARGE SCALE GENOMIC DNA]</scope>
    <source>
        <strain evidence="3 4">R09/05</strain>
    </source>
</reference>
<evidence type="ECO:0000313" key="3">
    <source>
        <dbReference type="EMBL" id="KPM41866.1"/>
    </source>
</evidence>
<sequence>MANPRSVEQLDLLQRISSTLVDAARASEKKAKTGADAAFLQEVRTGWQFIDRRLDYMRQDSEWRHYHCPAEFLAVLGDLGKILRAEAVTEACLELWATEGRGGSLEDAINRNDFSQCMPHLRHLCMIYVCVVNISSGSKPKKKLLNDNPALIDVALRPAEKKQLVNNLEQCRHITFDPAGWHPWGSYTSLVRMDACKLYDAVSALPPVCESCAEDGSSHSDSSAFAWASSVGLRLDGTWNSCHNSTATYSTATYSAAPFEVFIRCNESVQECKITIDSQLEVKEDCVFTPDCDNVTDDEVLHLIQGKSNILGEDDTDYNVQYQKASPTLYSSWGSDQEPTREFRGISLDRLLPYNWLNYSERSVLSLTIARAVLNLLGTLWLPSGWGLQDFVVFPYDISKSRSSNLALASNHRSTNEIINLRRPFLITDRRRGKLISNPPAKDKQSTRQHRFPDILRLGIVLMEIDLGTQMQRINKHPVMTRHRTNPSNSATLRAARFLFEECKRRHHPGSPLLQAFDRCQDRLAFREYWSKDYDSTGFIDAIYAEIVHPLEHALLRDWRPFKAKHIQQSLEDVLNGEAENPMIDTTLELGPLHPRYVSLPQDGLNGGQKDSQPLTEYMNGENRDQSTLADTEDLDEAESQKA</sequence>
<dbReference type="InterPro" id="IPR056002">
    <property type="entry name" value="DUF7580"/>
</dbReference>
<organism evidence="3 4">
    <name type="scientific">Neonectria ditissima</name>
    <dbReference type="NCBI Taxonomy" id="78410"/>
    <lineage>
        <taxon>Eukaryota</taxon>
        <taxon>Fungi</taxon>
        <taxon>Dikarya</taxon>
        <taxon>Ascomycota</taxon>
        <taxon>Pezizomycotina</taxon>
        <taxon>Sordariomycetes</taxon>
        <taxon>Hypocreomycetidae</taxon>
        <taxon>Hypocreales</taxon>
        <taxon>Nectriaceae</taxon>
        <taxon>Neonectria</taxon>
    </lineage>
</organism>
<feature type="domain" description="DUF7580" evidence="2">
    <location>
        <begin position="356"/>
        <end position="555"/>
    </location>
</feature>
<dbReference type="EMBL" id="LKCW01000058">
    <property type="protein sequence ID" value="KPM41866.1"/>
    <property type="molecule type" value="Genomic_DNA"/>
</dbReference>
<dbReference type="STRING" id="78410.A0A0P7BNA5"/>
<gene>
    <name evidence="3" type="ORF">AK830_g4706</name>
</gene>
<keyword evidence="4" id="KW-1185">Reference proteome</keyword>
<dbReference type="Proteomes" id="UP000050424">
    <property type="component" value="Unassembled WGS sequence"/>
</dbReference>